<dbReference type="SUPFAM" id="SSF54909">
    <property type="entry name" value="Dimeric alpha+beta barrel"/>
    <property type="match status" value="1"/>
</dbReference>
<keyword evidence="2 5" id="KW-0238">DNA-binding</keyword>
<evidence type="ECO:0000256" key="2">
    <source>
        <dbReference type="ARBA" id="ARBA00023125"/>
    </source>
</evidence>
<feature type="domain" description="HTH asnC-type" evidence="4">
    <location>
        <begin position="6"/>
        <end position="67"/>
    </location>
</feature>
<dbReference type="GO" id="GO:0043200">
    <property type="term" value="P:response to amino acid"/>
    <property type="evidence" value="ECO:0007669"/>
    <property type="project" value="TreeGrafter"/>
</dbReference>
<dbReference type="GO" id="GO:0006355">
    <property type="term" value="P:regulation of DNA-templated transcription"/>
    <property type="evidence" value="ECO:0007669"/>
    <property type="project" value="UniProtKB-ARBA"/>
</dbReference>
<protein>
    <submittedName>
        <fullName evidence="5">DNA-binding Lrp family transcriptional regulator</fullName>
    </submittedName>
</protein>
<dbReference type="PROSITE" id="PS50956">
    <property type="entry name" value="HTH_ASNC_2"/>
    <property type="match status" value="1"/>
</dbReference>
<dbReference type="CDD" id="cd00090">
    <property type="entry name" value="HTH_ARSR"/>
    <property type="match status" value="1"/>
</dbReference>
<dbReference type="Pfam" id="PF13412">
    <property type="entry name" value="HTH_24"/>
    <property type="match status" value="1"/>
</dbReference>
<proteinExistence type="predicted"/>
<dbReference type="InterPro" id="IPR011991">
    <property type="entry name" value="ArsR-like_HTH"/>
</dbReference>
<dbReference type="AlphaFoldDB" id="A0A562TN82"/>
<dbReference type="InterPro" id="IPR019888">
    <property type="entry name" value="Tscrpt_reg_AsnC-like"/>
</dbReference>
<name>A0A562TN82_9SPHI</name>
<accession>A0A562TN82</accession>
<dbReference type="GO" id="GO:0043565">
    <property type="term" value="F:sequence-specific DNA binding"/>
    <property type="evidence" value="ECO:0007669"/>
    <property type="project" value="InterPro"/>
</dbReference>
<reference evidence="5 6" key="1">
    <citation type="submission" date="2019-07" db="EMBL/GenBank/DDBJ databases">
        <title>Genomic Encyclopedia of Archaeal and Bacterial Type Strains, Phase II (KMG-II): from individual species to whole genera.</title>
        <authorList>
            <person name="Goeker M."/>
        </authorList>
    </citation>
    <scope>NUCLEOTIDE SEQUENCE [LARGE SCALE GENOMIC DNA]</scope>
    <source>
        <strain evidence="5 6">ATCC BAA-1854</strain>
    </source>
</reference>
<dbReference type="SMART" id="SM00344">
    <property type="entry name" value="HTH_ASNC"/>
    <property type="match status" value="1"/>
</dbReference>
<keyword evidence="1" id="KW-0805">Transcription regulation</keyword>
<dbReference type="OrthoDB" id="9800326at2"/>
<comment type="caution">
    <text evidence="5">The sequence shown here is derived from an EMBL/GenBank/DDBJ whole genome shotgun (WGS) entry which is preliminary data.</text>
</comment>
<dbReference type="Pfam" id="PF01037">
    <property type="entry name" value="AsnC_trans_reg"/>
    <property type="match status" value="1"/>
</dbReference>
<dbReference type="InterPro" id="IPR036388">
    <property type="entry name" value="WH-like_DNA-bd_sf"/>
</dbReference>
<dbReference type="InterPro" id="IPR019887">
    <property type="entry name" value="Tscrpt_reg_AsnC/Lrp_C"/>
</dbReference>
<dbReference type="InterPro" id="IPR011008">
    <property type="entry name" value="Dimeric_a/b-barrel"/>
</dbReference>
<keyword evidence="6" id="KW-1185">Reference proteome</keyword>
<dbReference type="PANTHER" id="PTHR30154:SF34">
    <property type="entry name" value="TRANSCRIPTIONAL REGULATOR AZLB"/>
    <property type="match status" value="1"/>
</dbReference>
<evidence type="ECO:0000259" key="4">
    <source>
        <dbReference type="PROSITE" id="PS50956"/>
    </source>
</evidence>
<dbReference type="Gene3D" id="1.10.10.10">
    <property type="entry name" value="Winged helix-like DNA-binding domain superfamily/Winged helix DNA-binding domain"/>
    <property type="match status" value="1"/>
</dbReference>
<evidence type="ECO:0000313" key="5">
    <source>
        <dbReference type="EMBL" id="TWI94546.1"/>
    </source>
</evidence>
<dbReference type="InterPro" id="IPR036390">
    <property type="entry name" value="WH_DNA-bd_sf"/>
</dbReference>
<dbReference type="EMBL" id="VLLI01000019">
    <property type="protein sequence ID" value="TWI94546.1"/>
    <property type="molecule type" value="Genomic_DNA"/>
</dbReference>
<evidence type="ECO:0000313" key="6">
    <source>
        <dbReference type="Proteomes" id="UP000317010"/>
    </source>
</evidence>
<evidence type="ECO:0000256" key="1">
    <source>
        <dbReference type="ARBA" id="ARBA00023015"/>
    </source>
</evidence>
<dbReference type="InterPro" id="IPR000485">
    <property type="entry name" value="AsnC-type_HTH_dom"/>
</dbReference>
<dbReference type="SUPFAM" id="SSF46785">
    <property type="entry name" value="Winged helix' DNA-binding domain"/>
    <property type="match status" value="1"/>
</dbReference>
<evidence type="ECO:0000256" key="3">
    <source>
        <dbReference type="ARBA" id="ARBA00023163"/>
    </source>
</evidence>
<dbReference type="Proteomes" id="UP000317010">
    <property type="component" value="Unassembled WGS sequence"/>
</dbReference>
<dbReference type="PRINTS" id="PR00033">
    <property type="entry name" value="HTHASNC"/>
</dbReference>
<sequence length="155" mass="17886">MSINNLDPTDTAILQLLQHNAELSNKEISYKLHKSIATIHERVKRLKEQGYIKRIVAILDRKKIDRSLIAFSHVLLNDHTAATLDAFEQEVVKFTEVMECFQMTGTFDFILRIATSDMEAYRLFYRNKLATLPNITTVQSFFVLSETKSETAYPL</sequence>
<gene>
    <name evidence="5" type="ORF">JN11_04656</name>
</gene>
<keyword evidence="3" id="KW-0804">Transcription</keyword>
<dbReference type="PANTHER" id="PTHR30154">
    <property type="entry name" value="LEUCINE-RESPONSIVE REGULATORY PROTEIN"/>
    <property type="match status" value="1"/>
</dbReference>
<organism evidence="5 6">
    <name type="scientific">Mucilaginibacter frigoritolerans</name>
    <dbReference type="NCBI Taxonomy" id="652788"/>
    <lineage>
        <taxon>Bacteria</taxon>
        <taxon>Pseudomonadati</taxon>
        <taxon>Bacteroidota</taxon>
        <taxon>Sphingobacteriia</taxon>
        <taxon>Sphingobacteriales</taxon>
        <taxon>Sphingobacteriaceae</taxon>
        <taxon>Mucilaginibacter</taxon>
    </lineage>
</organism>
<dbReference type="GO" id="GO:0005829">
    <property type="term" value="C:cytosol"/>
    <property type="evidence" value="ECO:0007669"/>
    <property type="project" value="TreeGrafter"/>
</dbReference>
<dbReference type="RefSeq" id="WP_144916469.1">
    <property type="nucleotide sequence ID" value="NZ_VLLI01000019.1"/>
</dbReference>
<dbReference type="Gene3D" id="3.30.70.920">
    <property type="match status" value="1"/>
</dbReference>